<reference evidence="2" key="1">
    <citation type="submission" date="2020-11" db="EMBL/GenBank/DDBJ databases">
        <title>Adaptations for nitrogen fixation in a non-lichenized fungal sporocarp promotes dispersal by wood-feeding termites.</title>
        <authorList>
            <consortium name="DOE Joint Genome Institute"/>
            <person name="Koch R.A."/>
            <person name="Yoon G."/>
            <person name="Arayal U."/>
            <person name="Lail K."/>
            <person name="Amirebrahimi M."/>
            <person name="Labutti K."/>
            <person name="Lipzen A."/>
            <person name="Riley R."/>
            <person name="Barry K."/>
            <person name="Henrissat B."/>
            <person name="Grigoriev I.V."/>
            <person name="Herr J.R."/>
            <person name="Aime M.C."/>
        </authorList>
    </citation>
    <scope>NUCLEOTIDE SEQUENCE</scope>
    <source>
        <strain evidence="2">MCA 3950</strain>
    </source>
</reference>
<evidence type="ECO:0000256" key="1">
    <source>
        <dbReference type="SAM" id="MobiDB-lite"/>
    </source>
</evidence>
<name>A0A9P8AUC2_9AGAR</name>
<dbReference type="AlphaFoldDB" id="A0A9P8AUC2"/>
<dbReference type="RefSeq" id="XP_043041391.1">
    <property type="nucleotide sequence ID" value="XM_043176967.1"/>
</dbReference>
<proteinExistence type="predicted"/>
<evidence type="ECO:0000313" key="2">
    <source>
        <dbReference type="EMBL" id="KAG7447891.1"/>
    </source>
</evidence>
<feature type="compositionally biased region" description="Low complexity" evidence="1">
    <location>
        <begin position="39"/>
        <end position="50"/>
    </location>
</feature>
<feature type="compositionally biased region" description="Polar residues" evidence="1">
    <location>
        <begin position="17"/>
        <end position="30"/>
    </location>
</feature>
<sequence length="222" mass="24495">MICRGKAGTAAPHQDTDPSSTGPLISTDWPTTRECYRGPIPTTPSITSRRPSTEAGHKLPRNHTIIITIHRFGEIYATDGISQVVREGQIQDNQQQGIDEDDTMGHTMRSNVAHVCDGSTGSLQRIESHNITELKKDGTPSQFEILQGTGKTTTGQCLYESADQRTGPADRPPPNGRGHSFRLNHRKKTYETLHNKIRTDQGSAGSTRRTIRDGIFVTHDEL</sequence>
<dbReference type="GeneID" id="66099254"/>
<organism evidence="2 3">
    <name type="scientific">Guyanagaster necrorhizus</name>
    <dbReference type="NCBI Taxonomy" id="856835"/>
    <lineage>
        <taxon>Eukaryota</taxon>
        <taxon>Fungi</taxon>
        <taxon>Dikarya</taxon>
        <taxon>Basidiomycota</taxon>
        <taxon>Agaricomycotina</taxon>
        <taxon>Agaricomycetes</taxon>
        <taxon>Agaricomycetidae</taxon>
        <taxon>Agaricales</taxon>
        <taxon>Marasmiineae</taxon>
        <taxon>Physalacriaceae</taxon>
        <taxon>Guyanagaster</taxon>
    </lineage>
</organism>
<gene>
    <name evidence="2" type="ORF">BT62DRAFT_1003675</name>
</gene>
<protein>
    <submittedName>
        <fullName evidence="2">Uncharacterized protein</fullName>
    </submittedName>
</protein>
<accession>A0A9P8AUC2</accession>
<evidence type="ECO:0000313" key="3">
    <source>
        <dbReference type="Proteomes" id="UP000812287"/>
    </source>
</evidence>
<dbReference type="Proteomes" id="UP000812287">
    <property type="component" value="Unassembled WGS sequence"/>
</dbReference>
<dbReference type="EMBL" id="MU250530">
    <property type="protein sequence ID" value="KAG7447891.1"/>
    <property type="molecule type" value="Genomic_DNA"/>
</dbReference>
<feature type="region of interest" description="Disordered" evidence="1">
    <location>
        <begin position="1"/>
        <end position="57"/>
    </location>
</feature>
<comment type="caution">
    <text evidence="2">The sequence shown here is derived from an EMBL/GenBank/DDBJ whole genome shotgun (WGS) entry which is preliminary data.</text>
</comment>
<feature type="region of interest" description="Disordered" evidence="1">
    <location>
        <begin position="163"/>
        <end position="183"/>
    </location>
</feature>
<keyword evidence="3" id="KW-1185">Reference proteome</keyword>